<evidence type="ECO:0000313" key="4">
    <source>
        <dbReference type="EMBL" id="GEU93389.1"/>
    </source>
</evidence>
<feature type="compositionally biased region" description="Basic residues" evidence="2">
    <location>
        <begin position="7"/>
        <end position="27"/>
    </location>
</feature>
<gene>
    <name evidence="4" type="ORF">Tci_065367</name>
</gene>
<evidence type="ECO:0000256" key="2">
    <source>
        <dbReference type="SAM" id="MobiDB-lite"/>
    </source>
</evidence>
<dbReference type="InterPro" id="IPR025525">
    <property type="entry name" value="hAT-like_transposase_RNase-H"/>
</dbReference>
<evidence type="ECO:0000256" key="1">
    <source>
        <dbReference type="ARBA" id="ARBA00023125"/>
    </source>
</evidence>
<dbReference type="AlphaFoldDB" id="A0A6L2P734"/>
<dbReference type="InterPro" id="IPR012337">
    <property type="entry name" value="RNaseH-like_sf"/>
</dbReference>
<evidence type="ECO:0000259" key="3">
    <source>
        <dbReference type="Pfam" id="PF14372"/>
    </source>
</evidence>
<dbReference type="PANTHER" id="PTHR46481">
    <property type="entry name" value="ZINC FINGER BED DOMAIN-CONTAINING PROTEIN 4"/>
    <property type="match status" value="1"/>
</dbReference>
<accession>A0A6L2P734</accession>
<sequence>MVEVKSKNTKKRKKPQKKSVVKKGKSKRWSKVLLDFDEQDLEEGESPEDVKAKYNEWKLTKKVLNFCCLDGHNRVDIRKEVEYCMNEWGIYAIMALSIDNASANDSAIDFLRKTFAKKDSCLLNEKWIYIRCAAHILNLVVQDVAQAYEDRFDKYDLEDAAFGNAILKKGLLVPTHEDWDKARKLCGFLKIFYNVTLRISGTKYVTLHTLIVELSTIRELLRKQILCDVLNIPLEDEIRYKIAKVMKKKFDNYYGEIENMNALLYFAFLLDSRNKDEFLQIVVDDHYGAEGLAIMELKKKYIHAQFKALYEDYSFPLPSPGLPVPPPVIEDLSTRLGFIGSSVVEGFTRSTTADYGFGDEQPREHIDAMHYWDG</sequence>
<feature type="region of interest" description="Disordered" evidence="2">
    <location>
        <begin position="1"/>
        <end position="27"/>
    </location>
</feature>
<comment type="caution">
    <text evidence="4">The sequence shown here is derived from an EMBL/GenBank/DDBJ whole genome shotgun (WGS) entry which is preliminary data.</text>
</comment>
<organism evidence="4">
    <name type="scientific">Tanacetum cinerariifolium</name>
    <name type="common">Dalmatian daisy</name>
    <name type="synonym">Chrysanthemum cinerariifolium</name>
    <dbReference type="NCBI Taxonomy" id="118510"/>
    <lineage>
        <taxon>Eukaryota</taxon>
        <taxon>Viridiplantae</taxon>
        <taxon>Streptophyta</taxon>
        <taxon>Embryophyta</taxon>
        <taxon>Tracheophyta</taxon>
        <taxon>Spermatophyta</taxon>
        <taxon>Magnoliopsida</taxon>
        <taxon>eudicotyledons</taxon>
        <taxon>Gunneridae</taxon>
        <taxon>Pentapetalae</taxon>
        <taxon>asterids</taxon>
        <taxon>campanulids</taxon>
        <taxon>Asterales</taxon>
        <taxon>Asteraceae</taxon>
        <taxon>Asteroideae</taxon>
        <taxon>Anthemideae</taxon>
        <taxon>Anthemidinae</taxon>
        <taxon>Tanacetum</taxon>
    </lineage>
</organism>
<dbReference type="SUPFAM" id="SSF53098">
    <property type="entry name" value="Ribonuclease H-like"/>
    <property type="match status" value="1"/>
</dbReference>
<dbReference type="GO" id="GO:0003677">
    <property type="term" value="F:DNA binding"/>
    <property type="evidence" value="ECO:0007669"/>
    <property type="project" value="UniProtKB-KW"/>
</dbReference>
<dbReference type="PANTHER" id="PTHR46481:SF7">
    <property type="entry name" value="ZINC FINGER BED DOMAIN-CONTAINING PROTEIN RICESLEEPER 2-LIKE"/>
    <property type="match status" value="1"/>
</dbReference>
<keyword evidence="1" id="KW-0238">DNA-binding</keyword>
<feature type="domain" description="hAT-like transposase RNase-H fold" evidence="3">
    <location>
        <begin position="200"/>
        <end position="313"/>
    </location>
</feature>
<dbReference type="Pfam" id="PF14372">
    <property type="entry name" value="hAT-like_RNase-H"/>
    <property type="match status" value="1"/>
</dbReference>
<reference evidence="4" key="1">
    <citation type="journal article" date="2019" name="Sci. Rep.">
        <title>Draft genome of Tanacetum cinerariifolium, the natural source of mosquito coil.</title>
        <authorList>
            <person name="Yamashiro T."/>
            <person name="Shiraishi A."/>
            <person name="Satake H."/>
            <person name="Nakayama K."/>
        </authorList>
    </citation>
    <scope>NUCLEOTIDE SEQUENCE</scope>
</reference>
<dbReference type="InterPro" id="IPR052035">
    <property type="entry name" value="ZnF_BED_domain_contain"/>
</dbReference>
<name>A0A6L2P734_TANCI</name>
<proteinExistence type="predicted"/>
<protein>
    <submittedName>
        <fullName evidence="4">Zinc finger BED domain-containing protein RICESLEEPER 2-like</fullName>
    </submittedName>
</protein>
<dbReference type="EMBL" id="BKCJ010010842">
    <property type="protein sequence ID" value="GEU93389.1"/>
    <property type="molecule type" value="Genomic_DNA"/>
</dbReference>